<reference evidence="1 2" key="1">
    <citation type="submission" date="2015-01" db="EMBL/GenBank/DDBJ databases">
        <title>Evolution of Trichinella species and genotypes.</title>
        <authorList>
            <person name="Korhonen P.K."/>
            <person name="Edoardo P."/>
            <person name="Giuseppe L.R."/>
            <person name="Gasser R.B."/>
        </authorList>
    </citation>
    <scope>NUCLEOTIDE SEQUENCE [LARGE SCALE GENOMIC DNA]</scope>
    <source>
        <strain evidence="1">ISS1980</strain>
    </source>
</reference>
<gene>
    <name evidence="1" type="ORF">T10_7208</name>
</gene>
<keyword evidence="2" id="KW-1185">Reference proteome</keyword>
<protein>
    <submittedName>
        <fullName evidence="1">Uncharacterized protein</fullName>
    </submittedName>
</protein>
<dbReference type="EMBL" id="JYDO01000193">
    <property type="protein sequence ID" value="KRZ67552.1"/>
    <property type="molecule type" value="Genomic_DNA"/>
</dbReference>
<proteinExistence type="predicted"/>
<dbReference type="AlphaFoldDB" id="A0A0V1M7Q2"/>
<accession>A0A0V1M7Q2</accession>
<sequence>MFFRKFRNFMGYRQPRSVVTFLEGDFGILADEILKGTCHVVTLFLVPTISSFVKPSQKLLIRDAQRI</sequence>
<name>A0A0V1M7Q2_9BILA</name>
<organism evidence="1 2">
    <name type="scientific">Trichinella papuae</name>
    <dbReference type="NCBI Taxonomy" id="268474"/>
    <lineage>
        <taxon>Eukaryota</taxon>
        <taxon>Metazoa</taxon>
        <taxon>Ecdysozoa</taxon>
        <taxon>Nematoda</taxon>
        <taxon>Enoplea</taxon>
        <taxon>Dorylaimia</taxon>
        <taxon>Trichinellida</taxon>
        <taxon>Trichinellidae</taxon>
        <taxon>Trichinella</taxon>
    </lineage>
</organism>
<comment type="caution">
    <text evidence="1">The sequence shown here is derived from an EMBL/GenBank/DDBJ whole genome shotgun (WGS) entry which is preliminary data.</text>
</comment>
<evidence type="ECO:0000313" key="2">
    <source>
        <dbReference type="Proteomes" id="UP000054843"/>
    </source>
</evidence>
<evidence type="ECO:0000313" key="1">
    <source>
        <dbReference type="EMBL" id="KRZ67552.1"/>
    </source>
</evidence>
<dbReference type="Proteomes" id="UP000054843">
    <property type="component" value="Unassembled WGS sequence"/>
</dbReference>